<evidence type="ECO:0000256" key="4">
    <source>
        <dbReference type="SAM" id="MobiDB-lite"/>
    </source>
</evidence>
<sequence>MLSAGGGWRWCWRGAAGEGGWCGSSAPSVAAMIHYTLEPQFNALIFSVSARHERFTLLPDPFVCCTHGPPPAATDLLAYLHAVGVQLATLGDHYACLLTQVRAGSVIFLVGVGSLVCWKLWEHWRSGAGTPSVAPPTPPTSPAQRRPRGLLASLLEEDLVQDSDEIDDEDPAFIHLLLDLSREYVRRLVLGKYFGPDSPCAEAPLEDGSPITPITPITDFSEASTSEARGQHYLADASASLSANDGARSSSENSLPTDGESDAELFPGTKRLVKRKHRASELQRNQVNYRQCSPRPRSRHSSINSRRHKAEARAPNEGVGQGAAVTHNQQAAWLSSESSPEYVRGAVRGHGLASHQGYELETPDSEEVIDRIRRHLRGSQHGRVGDYDGPWFADGREQPEGEEALPSGNISSASLSDLMDKMRHRAARGSISRDASITSSLSELISMPQGSRRLFKREDSVCSNLSGVSDLAPSECSEMSLDVSVQEDLASRTFTCFNNIEHELDDLKSSMLEMDEEVTKFVARPDPYSFKTTFSDYSMGSGESRPSSAMEILSAHRSRANLRLNLHPARPNTSSDSEVVEGGAADASLGSNHLVSGSEAEGSLEWDSPQHGWTSAKAPALSKLQELPSEDAESSHASMQDDAMPSLEWDNDCLHQYEDEVPLQDSSEHAFQPSTQDRHQLLPDHSSLELDLEEELMSTTGGMEDMVASPFCNAPMTISIDSAIHSGTGSRSASSSPVPSGMGHSLLSSSGLASSSEISPATPDSEGTGWSAWERRLSPGEFGSKARRYWSSEESGYVEGLEAPLDNAHPHLSPVHEIKEKENSDSSTSTPQHTNSWGSLNNNTTPNNITNTAINTNKNQTNNNNTPVMGNKTSSHNDNNWSAPTTATSPDQSTTGLGTSSAIGPKLELMKYANTEWQGNTPKAQTIKQGYSAISMELNFKHLRQVRGDNYCGVRAALYQVLARGLAVPSGHTTHSRLASELTQGATWLRDWTFGHRLTYNREDVLNGFLDCLDALDSLVLNLMGCENRECVVLARVNRDPLLDVRLCEAVKLHMLAAALDLHAANTCGESVPLFAMIMFARHSSMTPRDLLRNHLNPVGDTAGLEQVEMFLLGHTLRVTLQVVRPASYGQDDFICYYPDSNIGLWPEVTLVAEDDRHYNVLVK</sequence>
<dbReference type="EMBL" id="JARAKH010000018">
    <property type="protein sequence ID" value="KAK8395403.1"/>
    <property type="molecule type" value="Genomic_DNA"/>
</dbReference>
<proteinExistence type="inferred from homology"/>
<evidence type="ECO:0000256" key="1">
    <source>
        <dbReference type="ARBA" id="ARBA00004496"/>
    </source>
</evidence>
<evidence type="ECO:0008006" key="7">
    <source>
        <dbReference type="Google" id="ProtNLM"/>
    </source>
</evidence>
<evidence type="ECO:0000256" key="3">
    <source>
        <dbReference type="ARBA" id="ARBA00022490"/>
    </source>
</evidence>
<dbReference type="EMBL" id="JARAKH010000018">
    <property type="protein sequence ID" value="KAK8395400.1"/>
    <property type="molecule type" value="Genomic_DNA"/>
</dbReference>
<keyword evidence="6" id="KW-1185">Reference proteome</keyword>
<feature type="region of interest" description="Disordered" evidence="4">
    <location>
        <begin position="725"/>
        <end position="772"/>
    </location>
</feature>
<feature type="compositionally biased region" description="Basic residues" evidence="4">
    <location>
        <begin position="296"/>
        <end position="310"/>
    </location>
</feature>
<feature type="compositionally biased region" description="Low complexity" evidence="4">
    <location>
        <begin position="726"/>
        <end position="759"/>
    </location>
</feature>
<feature type="region of interest" description="Disordered" evidence="4">
    <location>
        <begin position="239"/>
        <end position="318"/>
    </location>
</feature>
<dbReference type="PANTHER" id="PTHR33662">
    <property type="entry name" value="OTU DEUBIQUITINASE WITH LINEAR LINKAGE-SPECIFICITY A-RELATED"/>
    <property type="match status" value="1"/>
</dbReference>
<dbReference type="CDD" id="cd22790">
    <property type="entry name" value="OTU_OTUL-like"/>
    <property type="match status" value="1"/>
</dbReference>
<dbReference type="PRINTS" id="PR02055">
    <property type="entry name" value="PROTEINF105"/>
</dbReference>
<accession>A0AAW0U821</accession>
<comment type="subcellular location">
    <subcellularLocation>
        <location evidence="1">Cytoplasm</location>
    </subcellularLocation>
</comment>
<evidence type="ECO:0000313" key="6">
    <source>
        <dbReference type="Proteomes" id="UP001487740"/>
    </source>
</evidence>
<reference evidence="5 6" key="1">
    <citation type="submission" date="2023-03" db="EMBL/GenBank/DDBJ databases">
        <title>High-quality genome of Scylla paramamosain provides insights in environmental adaptation.</title>
        <authorList>
            <person name="Zhang L."/>
        </authorList>
    </citation>
    <scope>NUCLEOTIDE SEQUENCE [LARGE SCALE GENOMIC DNA]</scope>
    <source>
        <strain evidence="5">LZ_2023a</strain>
        <tissue evidence="5">Muscle</tissue>
    </source>
</reference>
<dbReference type="PANTHER" id="PTHR33662:SF3">
    <property type="entry name" value="FIBROUS SHEATH CABYR-BINDING PROTEIN-LIKE-RELATED"/>
    <property type="match status" value="1"/>
</dbReference>
<dbReference type="GO" id="GO:0004843">
    <property type="term" value="F:cysteine-type deubiquitinase activity"/>
    <property type="evidence" value="ECO:0007669"/>
    <property type="project" value="TreeGrafter"/>
</dbReference>
<feature type="compositionally biased region" description="Polar residues" evidence="4">
    <location>
        <begin position="282"/>
        <end position="291"/>
    </location>
</feature>
<gene>
    <name evidence="5" type="ORF">O3P69_006209</name>
</gene>
<evidence type="ECO:0000313" key="5">
    <source>
        <dbReference type="EMBL" id="KAK8395403.1"/>
    </source>
</evidence>
<feature type="compositionally biased region" description="Low complexity" evidence="4">
    <location>
        <begin position="841"/>
        <end position="866"/>
    </location>
</feature>
<name>A0AAW0U821_SCYPA</name>
<feature type="compositionally biased region" description="Polar residues" evidence="4">
    <location>
        <begin position="825"/>
        <end position="840"/>
    </location>
</feature>
<dbReference type="Proteomes" id="UP001487740">
    <property type="component" value="Unassembled WGS sequence"/>
</dbReference>
<feature type="compositionally biased region" description="Polar residues" evidence="4">
    <location>
        <begin position="867"/>
        <end position="898"/>
    </location>
</feature>
<feature type="region of interest" description="Disordered" evidence="4">
    <location>
        <begin position="818"/>
        <end position="898"/>
    </location>
</feature>
<dbReference type="EMBL" id="JARAKH010000018">
    <property type="protein sequence ID" value="KAK8395405.1"/>
    <property type="molecule type" value="Genomic_DNA"/>
</dbReference>
<comment type="caution">
    <text evidence="5">The sequence shown here is derived from an EMBL/GenBank/DDBJ whole genome shotgun (WGS) entry which is preliminary data.</text>
</comment>
<dbReference type="Pfam" id="PF16218">
    <property type="entry name" value="Peptidase_C101"/>
    <property type="match status" value="1"/>
</dbReference>
<dbReference type="GO" id="GO:1990108">
    <property type="term" value="P:protein linear deubiquitination"/>
    <property type="evidence" value="ECO:0007669"/>
    <property type="project" value="TreeGrafter"/>
</dbReference>
<protein>
    <recommendedName>
        <fullName evidence="7">Ubiquitinyl hydrolase 1</fullName>
    </recommendedName>
</protein>
<dbReference type="InterPro" id="IPR023235">
    <property type="entry name" value="FAM105"/>
</dbReference>
<evidence type="ECO:0000256" key="2">
    <source>
        <dbReference type="ARBA" id="ARBA00010267"/>
    </source>
</evidence>
<feature type="region of interest" description="Disordered" evidence="4">
    <location>
        <begin position="588"/>
        <end position="614"/>
    </location>
</feature>
<dbReference type="GO" id="GO:0005737">
    <property type="term" value="C:cytoplasm"/>
    <property type="evidence" value="ECO:0007669"/>
    <property type="project" value="UniProtKB-SubCell"/>
</dbReference>
<comment type="similarity">
    <text evidence="2">Belongs to the peptidase C65 family. Otulin subfamily.</text>
</comment>
<organism evidence="5 6">
    <name type="scientific">Scylla paramamosain</name>
    <name type="common">Mud crab</name>
    <dbReference type="NCBI Taxonomy" id="85552"/>
    <lineage>
        <taxon>Eukaryota</taxon>
        <taxon>Metazoa</taxon>
        <taxon>Ecdysozoa</taxon>
        <taxon>Arthropoda</taxon>
        <taxon>Crustacea</taxon>
        <taxon>Multicrustacea</taxon>
        <taxon>Malacostraca</taxon>
        <taxon>Eumalacostraca</taxon>
        <taxon>Eucarida</taxon>
        <taxon>Decapoda</taxon>
        <taxon>Pleocyemata</taxon>
        <taxon>Brachyura</taxon>
        <taxon>Eubrachyura</taxon>
        <taxon>Portunoidea</taxon>
        <taxon>Portunidae</taxon>
        <taxon>Portuninae</taxon>
        <taxon>Scylla</taxon>
    </lineage>
</organism>
<dbReference type="AlphaFoldDB" id="A0AAW0U821"/>
<feature type="region of interest" description="Disordered" evidence="4">
    <location>
        <begin position="387"/>
        <end position="413"/>
    </location>
</feature>
<keyword evidence="3" id="KW-0963">Cytoplasm</keyword>